<dbReference type="Pfam" id="PF00528">
    <property type="entry name" value="BPD_transp_1"/>
    <property type="match status" value="1"/>
</dbReference>
<evidence type="ECO:0000259" key="11">
    <source>
        <dbReference type="PROSITE" id="PS50928"/>
    </source>
</evidence>
<comment type="caution">
    <text evidence="12">The sequence shown here is derived from an EMBL/GenBank/DDBJ whole genome shotgun (WGS) entry which is preliminary data.</text>
</comment>
<feature type="transmembrane region" description="Helical" evidence="9">
    <location>
        <begin position="12"/>
        <end position="32"/>
    </location>
</feature>
<feature type="domain" description="ABC transmembrane type-1" evidence="11">
    <location>
        <begin position="66"/>
        <end position="285"/>
    </location>
</feature>
<dbReference type="EMBL" id="LGFO01000186">
    <property type="protein sequence ID" value="KUK36020.1"/>
    <property type="molecule type" value="Genomic_DNA"/>
</dbReference>
<evidence type="ECO:0000256" key="6">
    <source>
        <dbReference type="ARBA" id="ARBA00022692"/>
    </source>
</evidence>
<keyword evidence="5 10" id="KW-0592">Phosphate transport</keyword>
<dbReference type="InterPro" id="IPR011864">
    <property type="entry name" value="Phosphate_PstC"/>
</dbReference>
<dbReference type="Gene3D" id="1.10.3720.10">
    <property type="entry name" value="MetI-like"/>
    <property type="match status" value="1"/>
</dbReference>
<dbReference type="PROSITE" id="PS50928">
    <property type="entry name" value="ABC_TM1"/>
    <property type="match status" value="1"/>
</dbReference>
<feature type="transmembrane region" description="Helical" evidence="9">
    <location>
        <begin position="66"/>
        <end position="91"/>
    </location>
</feature>
<keyword evidence="8 9" id="KW-0472">Membrane</keyword>
<organism evidence="12 13">
    <name type="scientific">Thermacetogenium phaeum</name>
    <dbReference type="NCBI Taxonomy" id="85874"/>
    <lineage>
        <taxon>Bacteria</taxon>
        <taxon>Bacillati</taxon>
        <taxon>Bacillota</taxon>
        <taxon>Clostridia</taxon>
        <taxon>Thermoanaerobacterales</taxon>
        <taxon>Thermoanaerobacteraceae</taxon>
        <taxon>Thermacetogenium</taxon>
    </lineage>
</organism>
<evidence type="ECO:0000256" key="10">
    <source>
        <dbReference type="RuleBase" id="RU363054"/>
    </source>
</evidence>
<dbReference type="PATRIC" id="fig|85874.4.peg.731"/>
<protein>
    <recommendedName>
        <fullName evidence="10">Phosphate transport system permease protein</fullName>
    </recommendedName>
</protein>
<feature type="transmembrane region" description="Helical" evidence="9">
    <location>
        <begin position="266"/>
        <end position="288"/>
    </location>
</feature>
<dbReference type="GO" id="GO:0005886">
    <property type="term" value="C:plasma membrane"/>
    <property type="evidence" value="ECO:0007669"/>
    <property type="project" value="UniProtKB-SubCell"/>
</dbReference>
<evidence type="ECO:0000256" key="5">
    <source>
        <dbReference type="ARBA" id="ARBA00022592"/>
    </source>
</evidence>
<dbReference type="NCBIfam" id="TIGR02138">
    <property type="entry name" value="phosphate_pstC"/>
    <property type="match status" value="1"/>
</dbReference>
<dbReference type="PANTHER" id="PTHR30425">
    <property type="entry name" value="PHOSPHATE TRANSPORT SYSTEM PERMEASE PROTEIN PST"/>
    <property type="match status" value="1"/>
</dbReference>
<dbReference type="GO" id="GO:0005315">
    <property type="term" value="F:phosphate transmembrane transporter activity"/>
    <property type="evidence" value="ECO:0007669"/>
    <property type="project" value="InterPro"/>
</dbReference>
<proteinExistence type="inferred from homology"/>
<dbReference type="GO" id="GO:0006817">
    <property type="term" value="P:phosphate ion transport"/>
    <property type="evidence" value="ECO:0007669"/>
    <property type="project" value="UniProtKB-KW"/>
</dbReference>
<gene>
    <name evidence="12" type="ORF">XD66_1271</name>
</gene>
<dbReference type="InterPro" id="IPR000515">
    <property type="entry name" value="MetI-like"/>
</dbReference>
<evidence type="ECO:0000256" key="9">
    <source>
        <dbReference type="RuleBase" id="RU363032"/>
    </source>
</evidence>
<accession>A0A101FFF0</accession>
<keyword evidence="7 9" id="KW-1133">Transmembrane helix</keyword>
<evidence type="ECO:0000313" key="12">
    <source>
        <dbReference type="EMBL" id="KUK36020.1"/>
    </source>
</evidence>
<feature type="transmembrane region" description="Helical" evidence="9">
    <location>
        <begin position="111"/>
        <end position="130"/>
    </location>
</feature>
<comment type="similarity">
    <text evidence="2 10">Belongs to the binding-protein-dependent transport system permease family. CysTW subfamily.</text>
</comment>
<comment type="subcellular location">
    <subcellularLocation>
        <location evidence="1 9">Cell membrane</location>
        <topology evidence="1 9">Multi-pass membrane protein</topology>
    </subcellularLocation>
</comment>
<name>A0A101FFF0_9THEO</name>
<keyword evidence="3 9" id="KW-0813">Transport</keyword>
<evidence type="ECO:0000256" key="3">
    <source>
        <dbReference type="ARBA" id="ARBA00022448"/>
    </source>
</evidence>
<sequence length="296" mass="31384">MLVKKERFYPGLLLLCALTSIMVVVLVGLFVFLQGYPLLAKTGFFSFLLGRNWSPGQGDFGILPMVVGTFAVTLGALLVGVPLGVTTAIFLAEYAPAGIGIWTRRAVELLAGIPSVVYGLFGMTVIVPLVRQVAMNWFGAMLSPEMKTGYCIVAASLVLAIMILPTIVSISEDALRAVPGEYREGSYALGVPRWETIVHCLLPAARSGIIAAVVLGMGRAVGETMAVLMVAGNAPALPRSIFSPVRTLSGNIGLEMAYASGEHAQALFATGVVLFLLIMFLNSCVLLFTGKGVRTR</sequence>
<dbReference type="InterPro" id="IPR035906">
    <property type="entry name" value="MetI-like_sf"/>
</dbReference>
<dbReference type="Proteomes" id="UP000053326">
    <property type="component" value="Unassembled WGS sequence"/>
</dbReference>
<dbReference type="AlphaFoldDB" id="A0A101FFF0"/>
<evidence type="ECO:0000313" key="13">
    <source>
        <dbReference type="Proteomes" id="UP000053326"/>
    </source>
</evidence>
<evidence type="ECO:0000256" key="1">
    <source>
        <dbReference type="ARBA" id="ARBA00004651"/>
    </source>
</evidence>
<dbReference type="PANTHER" id="PTHR30425:SF1">
    <property type="entry name" value="PHOSPHATE TRANSPORT SYSTEM PERMEASE PROTEIN PSTC"/>
    <property type="match status" value="1"/>
</dbReference>
<evidence type="ECO:0000256" key="7">
    <source>
        <dbReference type="ARBA" id="ARBA00022989"/>
    </source>
</evidence>
<dbReference type="SUPFAM" id="SSF161098">
    <property type="entry name" value="MetI-like"/>
    <property type="match status" value="1"/>
</dbReference>
<evidence type="ECO:0000256" key="8">
    <source>
        <dbReference type="ARBA" id="ARBA00023136"/>
    </source>
</evidence>
<comment type="caution">
    <text evidence="10">Lacks conserved residue(s) required for the propagation of feature annotation.</text>
</comment>
<reference evidence="13" key="1">
    <citation type="journal article" date="2015" name="MBio">
        <title>Genome-Resolved Metagenomic Analysis Reveals Roles for Candidate Phyla and Other Microbial Community Members in Biogeochemical Transformations in Oil Reservoirs.</title>
        <authorList>
            <person name="Hu P."/>
            <person name="Tom L."/>
            <person name="Singh A."/>
            <person name="Thomas B.C."/>
            <person name="Baker B.J."/>
            <person name="Piceno Y.M."/>
            <person name="Andersen G.L."/>
            <person name="Banfield J.F."/>
        </authorList>
    </citation>
    <scope>NUCLEOTIDE SEQUENCE [LARGE SCALE GENOMIC DNA]</scope>
</reference>
<evidence type="ECO:0000256" key="4">
    <source>
        <dbReference type="ARBA" id="ARBA00022475"/>
    </source>
</evidence>
<dbReference type="InterPro" id="IPR051124">
    <property type="entry name" value="Phosphate_Transport_Permease"/>
</dbReference>
<feature type="transmembrane region" description="Helical" evidence="9">
    <location>
        <begin position="150"/>
        <end position="170"/>
    </location>
</feature>
<evidence type="ECO:0000256" key="2">
    <source>
        <dbReference type="ARBA" id="ARBA00007069"/>
    </source>
</evidence>
<dbReference type="CDD" id="cd06261">
    <property type="entry name" value="TM_PBP2"/>
    <property type="match status" value="1"/>
</dbReference>
<keyword evidence="4 10" id="KW-1003">Cell membrane</keyword>
<keyword evidence="6 9" id="KW-0812">Transmembrane</keyword>
<comment type="function">
    <text evidence="10">Part of the binding-protein-dependent transport system for phosphate; probably responsible for the translocation of the substrate across the membrane.</text>
</comment>